<keyword evidence="4 6" id="KW-1133">Transmembrane helix</keyword>
<dbReference type="PANTHER" id="PTHR31218">
    <property type="entry name" value="WAT1-RELATED PROTEIN"/>
    <property type="match status" value="1"/>
</dbReference>
<reference evidence="8" key="1">
    <citation type="submission" date="2018-01" db="EMBL/GenBank/DDBJ databases">
        <authorList>
            <person name="Mao J.F."/>
        </authorList>
    </citation>
    <scope>NUCLEOTIDE SEQUENCE</scope>
    <source>
        <strain evidence="8">Huo1</strain>
        <tissue evidence="8">Leaf</tissue>
    </source>
</reference>
<comment type="subcellular location">
    <subcellularLocation>
        <location evidence="1 6">Membrane</location>
        <topology evidence="1 6">Multi-pass membrane protein</topology>
    </subcellularLocation>
</comment>
<dbReference type="GO" id="GO:0022857">
    <property type="term" value="F:transmembrane transporter activity"/>
    <property type="evidence" value="ECO:0007669"/>
    <property type="project" value="InterPro"/>
</dbReference>
<keyword evidence="9" id="KW-1185">Reference proteome</keyword>
<evidence type="ECO:0000256" key="6">
    <source>
        <dbReference type="RuleBase" id="RU363077"/>
    </source>
</evidence>
<dbReference type="Proteomes" id="UP000298416">
    <property type="component" value="Unassembled WGS sequence"/>
</dbReference>
<gene>
    <name evidence="8" type="ORF">SASPL_133622</name>
</gene>
<protein>
    <recommendedName>
        <fullName evidence="6">WAT1-related protein</fullName>
    </recommendedName>
</protein>
<feature type="transmembrane region" description="Helical" evidence="6">
    <location>
        <begin position="187"/>
        <end position="213"/>
    </location>
</feature>
<feature type="transmembrane region" description="Helical" evidence="6">
    <location>
        <begin position="98"/>
        <end position="122"/>
    </location>
</feature>
<comment type="caution">
    <text evidence="8">The sequence shown here is derived from an EMBL/GenBank/DDBJ whole genome shotgun (WGS) entry which is preliminary data.</text>
</comment>
<sequence>MGCESLNKMKPYLAMITLQFGYAGMHIILLLSFKRGFSHWVFVVYRHAVATIFFSPFAYFFERKTRPNMTKSIFFKIMLLGFLEPVLDQNLYGVGIQYTSATFAAATVNILPAVTFIMAVLFRMEKVNLKKVHSVAKVIGTAVTVGGAMVMTLYKGPTVNILFLSHGGSHHEATSSSADEHWVSGTIMLLASIVGWAAFFILQGLICSGIAYYLQSVVNKARGPVFVTSFSPLSMIITAILGAIILSDQLHVGSGLYCVVWGKAKEDSPLIGKSQELPIVGDMIPSDNGSTKTTQKINSLA</sequence>
<feature type="transmembrane region" description="Helical" evidence="6">
    <location>
        <begin position="12"/>
        <end position="33"/>
    </location>
</feature>
<comment type="similarity">
    <text evidence="2 6">Belongs to the drug/metabolite transporter (DMT) superfamily. Plant drug/metabolite exporter (P-DME) (TC 2.A.7.4) family.</text>
</comment>
<evidence type="ECO:0000256" key="1">
    <source>
        <dbReference type="ARBA" id="ARBA00004141"/>
    </source>
</evidence>
<organism evidence="8">
    <name type="scientific">Salvia splendens</name>
    <name type="common">Scarlet sage</name>
    <dbReference type="NCBI Taxonomy" id="180675"/>
    <lineage>
        <taxon>Eukaryota</taxon>
        <taxon>Viridiplantae</taxon>
        <taxon>Streptophyta</taxon>
        <taxon>Embryophyta</taxon>
        <taxon>Tracheophyta</taxon>
        <taxon>Spermatophyta</taxon>
        <taxon>Magnoliopsida</taxon>
        <taxon>eudicotyledons</taxon>
        <taxon>Gunneridae</taxon>
        <taxon>Pentapetalae</taxon>
        <taxon>asterids</taxon>
        <taxon>lamiids</taxon>
        <taxon>Lamiales</taxon>
        <taxon>Lamiaceae</taxon>
        <taxon>Nepetoideae</taxon>
        <taxon>Mentheae</taxon>
        <taxon>Salviinae</taxon>
        <taxon>Salvia</taxon>
        <taxon>Salvia subgen. Calosphace</taxon>
        <taxon>core Calosphace</taxon>
    </lineage>
</organism>
<dbReference type="InterPro" id="IPR000620">
    <property type="entry name" value="EamA_dom"/>
</dbReference>
<accession>A0A8X8X320</accession>
<name>A0A8X8X320_SALSN</name>
<keyword evidence="3 6" id="KW-0812">Transmembrane</keyword>
<evidence type="ECO:0000256" key="2">
    <source>
        <dbReference type="ARBA" id="ARBA00007635"/>
    </source>
</evidence>
<feature type="transmembrane region" description="Helical" evidence="6">
    <location>
        <begin position="134"/>
        <end position="154"/>
    </location>
</feature>
<dbReference type="AlphaFoldDB" id="A0A8X8X320"/>
<evidence type="ECO:0000256" key="3">
    <source>
        <dbReference type="ARBA" id="ARBA00022692"/>
    </source>
</evidence>
<evidence type="ECO:0000313" key="8">
    <source>
        <dbReference type="EMBL" id="KAG6406026.1"/>
    </source>
</evidence>
<evidence type="ECO:0000256" key="4">
    <source>
        <dbReference type="ARBA" id="ARBA00022989"/>
    </source>
</evidence>
<dbReference type="InterPro" id="IPR037185">
    <property type="entry name" value="EmrE-like"/>
</dbReference>
<dbReference type="Pfam" id="PF00892">
    <property type="entry name" value="EamA"/>
    <property type="match status" value="1"/>
</dbReference>
<feature type="transmembrane region" description="Helical" evidence="6">
    <location>
        <begin position="73"/>
        <end position="92"/>
    </location>
</feature>
<evidence type="ECO:0000256" key="5">
    <source>
        <dbReference type="ARBA" id="ARBA00023136"/>
    </source>
</evidence>
<keyword evidence="5 6" id="KW-0472">Membrane</keyword>
<dbReference type="GO" id="GO:0016020">
    <property type="term" value="C:membrane"/>
    <property type="evidence" value="ECO:0007669"/>
    <property type="project" value="UniProtKB-SubCell"/>
</dbReference>
<proteinExistence type="inferred from homology"/>
<evidence type="ECO:0000259" key="7">
    <source>
        <dbReference type="Pfam" id="PF00892"/>
    </source>
</evidence>
<feature type="transmembrane region" description="Helical" evidence="6">
    <location>
        <begin position="225"/>
        <end position="246"/>
    </location>
</feature>
<dbReference type="SUPFAM" id="SSF103481">
    <property type="entry name" value="Multidrug resistance efflux transporter EmrE"/>
    <property type="match status" value="1"/>
</dbReference>
<dbReference type="EMBL" id="PNBA02000012">
    <property type="protein sequence ID" value="KAG6406026.1"/>
    <property type="molecule type" value="Genomic_DNA"/>
</dbReference>
<evidence type="ECO:0000313" key="9">
    <source>
        <dbReference type="Proteomes" id="UP000298416"/>
    </source>
</evidence>
<reference evidence="8" key="2">
    <citation type="submission" date="2020-08" db="EMBL/GenBank/DDBJ databases">
        <title>Plant Genome Project.</title>
        <authorList>
            <person name="Zhang R.-G."/>
        </authorList>
    </citation>
    <scope>NUCLEOTIDE SEQUENCE</scope>
    <source>
        <strain evidence="8">Huo1</strain>
        <tissue evidence="8">Leaf</tissue>
    </source>
</reference>
<dbReference type="InterPro" id="IPR030184">
    <property type="entry name" value="WAT1-related"/>
</dbReference>
<feature type="transmembrane region" description="Helical" evidence="6">
    <location>
        <begin position="39"/>
        <end position="61"/>
    </location>
</feature>
<feature type="domain" description="EamA" evidence="7">
    <location>
        <begin position="13"/>
        <end position="141"/>
    </location>
</feature>